<feature type="compositionally biased region" description="Low complexity" evidence="1">
    <location>
        <begin position="180"/>
        <end position="193"/>
    </location>
</feature>
<evidence type="ECO:0000313" key="3">
    <source>
        <dbReference type="Proteomes" id="UP001293593"/>
    </source>
</evidence>
<evidence type="ECO:0000256" key="1">
    <source>
        <dbReference type="SAM" id="MobiDB-lite"/>
    </source>
</evidence>
<feature type="region of interest" description="Disordered" evidence="1">
    <location>
        <begin position="164"/>
        <end position="267"/>
    </location>
</feature>
<gene>
    <name evidence="2" type="ORF">QN277_002756</name>
</gene>
<proteinExistence type="predicted"/>
<feature type="compositionally biased region" description="Polar residues" evidence="1">
    <location>
        <begin position="239"/>
        <end position="260"/>
    </location>
</feature>
<organism evidence="2 3">
    <name type="scientific">Acacia crassicarpa</name>
    <name type="common">northern wattle</name>
    <dbReference type="NCBI Taxonomy" id="499986"/>
    <lineage>
        <taxon>Eukaryota</taxon>
        <taxon>Viridiplantae</taxon>
        <taxon>Streptophyta</taxon>
        <taxon>Embryophyta</taxon>
        <taxon>Tracheophyta</taxon>
        <taxon>Spermatophyta</taxon>
        <taxon>Magnoliopsida</taxon>
        <taxon>eudicotyledons</taxon>
        <taxon>Gunneridae</taxon>
        <taxon>Pentapetalae</taxon>
        <taxon>rosids</taxon>
        <taxon>fabids</taxon>
        <taxon>Fabales</taxon>
        <taxon>Fabaceae</taxon>
        <taxon>Caesalpinioideae</taxon>
        <taxon>mimosoid clade</taxon>
        <taxon>Acacieae</taxon>
        <taxon>Acacia</taxon>
    </lineage>
</organism>
<dbReference type="PANTHER" id="PTHR35103:SF1">
    <property type="entry name" value="OS06G0115700 PROTEIN"/>
    <property type="match status" value="1"/>
</dbReference>
<reference evidence="2" key="1">
    <citation type="submission" date="2023-10" db="EMBL/GenBank/DDBJ databases">
        <title>Chromosome-level genome of the transformable northern wattle, Acacia crassicarpa.</title>
        <authorList>
            <person name="Massaro I."/>
            <person name="Sinha N.R."/>
            <person name="Poethig S."/>
            <person name="Leichty A.R."/>
        </authorList>
    </citation>
    <scope>NUCLEOTIDE SEQUENCE</scope>
    <source>
        <strain evidence="2">Acra3RX</strain>
        <tissue evidence="2">Leaf</tissue>
    </source>
</reference>
<feature type="region of interest" description="Disordered" evidence="1">
    <location>
        <begin position="131"/>
        <end position="150"/>
    </location>
</feature>
<dbReference type="PANTHER" id="PTHR35103">
    <property type="entry name" value="OS06G0115700 PROTEIN"/>
    <property type="match status" value="1"/>
</dbReference>
<accession>A0AAE1TIF1</accession>
<evidence type="ECO:0000313" key="2">
    <source>
        <dbReference type="EMBL" id="KAK4286161.1"/>
    </source>
</evidence>
<keyword evidence="3" id="KW-1185">Reference proteome</keyword>
<dbReference type="AlphaFoldDB" id="A0AAE1TIF1"/>
<dbReference type="Proteomes" id="UP001293593">
    <property type="component" value="Unassembled WGS sequence"/>
</dbReference>
<dbReference type="EMBL" id="JAWXYG010000001">
    <property type="protein sequence ID" value="KAK4286161.1"/>
    <property type="molecule type" value="Genomic_DNA"/>
</dbReference>
<feature type="compositionally biased region" description="Basic and acidic residues" evidence="1">
    <location>
        <begin position="208"/>
        <end position="226"/>
    </location>
</feature>
<comment type="caution">
    <text evidence="2">The sequence shown here is derived from an EMBL/GenBank/DDBJ whole genome shotgun (WGS) entry which is preliminary data.</text>
</comment>
<feature type="compositionally biased region" description="Acidic residues" evidence="1">
    <location>
        <begin position="131"/>
        <end position="147"/>
    </location>
</feature>
<protein>
    <submittedName>
        <fullName evidence="2">Uncharacterized protein</fullName>
    </submittedName>
</protein>
<feature type="region of interest" description="Disordered" evidence="1">
    <location>
        <begin position="88"/>
        <end position="119"/>
    </location>
</feature>
<sequence length="267" mass="29669">MVVPLGPGKFYGTSLPRPRIYDDVKFNDYRVDPPVSVSDPLLSWAHEAHWSMGGLSFKRLRLQGKIEGNVNKLRAEREKLFKKLNRSPVAASNPFGSKSENVVGAKRASSVSPPPAPVAAKRRRFLSMIEESNEEEEEESPEEEEVETVNRKVRRRLVKKLGDDFDKVALASERNSVPDSGNKSGKKCSPSKGSPDRLDSMALRTRSRRLEKGGDDVAVKEVEEANKTNLKGKKKAEKNTNNSQADKTPVSGNRVRTSPRLSKRSSS</sequence>
<name>A0AAE1TIF1_9FABA</name>